<feature type="region of interest" description="Disordered" evidence="1">
    <location>
        <begin position="45"/>
        <end position="73"/>
    </location>
</feature>
<organism evidence="2 3">
    <name type="scientific">Komagataeibacter melaceti</name>
    <dbReference type="NCBI Taxonomy" id="2766577"/>
    <lineage>
        <taxon>Bacteria</taxon>
        <taxon>Pseudomonadati</taxon>
        <taxon>Pseudomonadota</taxon>
        <taxon>Alphaproteobacteria</taxon>
        <taxon>Acetobacterales</taxon>
        <taxon>Acetobacteraceae</taxon>
        <taxon>Komagataeibacter</taxon>
    </lineage>
</organism>
<dbReference type="Proteomes" id="UP000262371">
    <property type="component" value="Unassembled WGS sequence"/>
</dbReference>
<name>A0A371Z4R2_9PROT</name>
<accession>A0A371Z4R2</accession>
<protein>
    <recommendedName>
        <fullName evidence="4">Anti-sigma factor NepR domain-containing protein</fullName>
    </recommendedName>
</protein>
<evidence type="ECO:0000313" key="3">
    <source>
        <dbReference type="Proteomes" id="UP000262371"/>
    </source>
</evidence>
<gene>
    <name evidence="2" type="ORF">DY926_00445</name>
</gene>
<comment type="caution">
    <text evidence="2">The sequence shown here is derived from an EMBL/GenBank/DDBJ whole genome shotgun (WGS) entry which is preliminary data.</text>
</comment>
<keyword evidence="3" id="KW-1185">Reference proteome</keyword>
<dbReference type="AlphaFoldDB" id="A0A371Z4R2"/>
<reference evidence="2 3" key="1">
    <citation type="submission" date="2018-08" db="EMBL/GenBank/DDBJ databases">
        <title>Komagataeibacter sp. AV 382.</title>
        <authorList>
            <person name="Skraban J."/>
            <person name="Trcek J."/>
        </authorList>
    </citation>
    <scope>NUCLEOTIDE SEQUENCE [LARGE SCALE GENOMIC DNA]</scope>
    <source>
        <strain evidence="2 3">AV 382</strain>
    </source>
</reference>
<evidence type="ECO:0000256" key="1">
    <source>
        <dbReference type="SAM" id="MobiDB-lite"/>
    </source>
</evidence>
<dbReference type="EMBL" id="QUWV01000003">
    <property type="protein sequence ID" value="RFD21456.1"/>
    <property type="molecule type" value="Genomic_DNA"/>
</dbReference>
<evidence type="ECO:0000313" key="2">
    <source>
        <dbReference type="EMBL" id="RFD21456.1"/>
    </source>
</evidence>
<proteinExistence type="predicted"/>
<evidence type="ECO:0008006" key="4">
    <source>
        <dbReference type="Google" id="ProtNLM"/>
    </source>
</evidence>
<sequence>MTNDMSIADDNAPFNHWLKTGLRALFNDVVREPIPENLLRIITEAEPEVRSPASDLDAKTPPAAKRPVNAATG</sequence>